<dbReference type="Pfam" id="PF00232">
    <property type="entry name" value="Glyco_hydro_1"/>
    <property type="match status" value="1"/>
</dbReference>
<comment type="similarity">
    <text evidence="1 4">Belongs to the glycosyl hydrolase 1 family.</text>
</comment>
<dbReference type="InterPro" id="IPR033132">
    <property type="entry name" value="GH_1_N_CS"/>
</dbReference>
<dbReference type="EMBL" id="NGMM01000001">
    <property type="protein sequence ID" value="OTP18492.1"/>
    <property type="molecule type" value="Genomic_DNA"/>
</dbReference>
<proteinExistence type="inferred from homology"/>
<reference evidence="6" key="3">
    <citation type="submission" date="2024-03" db="EMBL/GenBank/DDBJ databases">
        <title>The Genome Sequence of Enterococcus sp. DIV0242b.</title>
        <authorList>
            <consortium name="The Broad Institute Genomics Platform"/>
            <consortium name="The Broad Institute Microbial Omics Core"/>
            <consortium name="The Broad Institute Genomic Center for Infectious Diseases"/>
            <person name="Earl A."/>
            <person name="Manson A."/>
            <person name="Gilmore M."/>
            <person name="Schwartman J."/>
            <person name="Shea T."/>
            <person name="Abouelleil A."/>
            <person name="Cao P."/>
            <person name="Chapman S."/>
            <person name="Cusick C."/>
            <person name="Young S."/>
            <person name="Neafsey D."/>
            <person name="Nusbaum C."/>
            <person name="Birren B."/>
        </authorList>
    </citation>
    <scope>NUCLEOTIDE SEQUENCE</scope>
    <source>
        <strain evidence="6">9E7_DIV0242</strain>
    </source>
</reference>
<dbReference type="SUPFAM" id="SSF51445">
    <property type="entry name" value="(Trans)glycosidases"/>
    <property type="match status" value="1"/>
</dbReference>
<evidence type="ECO:0000313" key="5">
    <source>
        <dbReference type="EMBL" id="OTP18492.1"/>
    </source>
</evidence>
<keyword evidence="3" id="KW-0326">Glycosidase</keyword>
<accession>A0A242KBG3</accession>
<evidence type="ECO:0000256" key="3">
    <source>
        <dbReference type="ARBA" id="ARBA00023295"/>
    </source>
</evidence>
<reference evidence="6" key="2">
    <citation type="submission" date="2017-05" db="EMBL/GenBank/DDBJ databases">
        <authorList>
            <consortium name="The Broad Institute Genomics Platform"/>
            <consortium name="The Broad Institute Genomic Center for Infectious Diseases"/>
            <person name="Earl A."/>
            <person name="Manson A."/>
            <person name="Schwartman J."/>
            <person name="Gilmore M."/>
            <person name="Abouelleil A."/>
            <person name="Cao P."/>
            <person name="Chapman S."/>
            <person name="Cusick C."/>
            <person name="Shea T."/>
            <person name="Young S."/>
            <person name="Neafsey D."/>
            <person name="Nusbaum C."/>
            <person name="Birren B."/>
        </authorList>
    </citation>
    <scope>NUCLEOTIDE SEQUENCE</scope>
    <source>
        <strain evidence="6">9E7_DIV0242</strain>
    </source>
</reference>
<dbReference type="PANTHER" id="PTHR10353:SF122">
    <property type="entry name" value="6-PHOSPHO-BETA-GLUCOSIDASE ASCB-RELATED"/>
    <property type="match status" value="1"/>
</dbReference>
<dbReference type="PRINTS" id="PR00131">
    <property type="entry name" value="GLHYDRLASE1"/>
</dbReference>
<evidence type="ECO:0000256" key="2">
    <source>
        <dbReference type="ARBA" id="ARBA00022801"/>
    </source>
</evidence>
<sequence>MLEQLSPNKKELRKIMKKNPTTFPKNFFWGGAVAANQLEGAYLEGGKGLSVADINRFRDDVDIRKKSNKEIATEDIEFAINDKEGIYPKRNGIDFYHTFKEDLKLLAGTGMNSFRTSISWARIFPKGDELEPNEEGLKFYDALIDEIIANGMEPMITISHYEMPLYLTTEYNGWHNRKMIDFFTRFSEVLFKRYKGKVTYWILVNQMNLITHESFNHLGIPSDRVENLAEAKYQGVHNELVACSRAVKLGKEIDPSFQIGMMSYYGNSYPATCKPEDVLAALKNNQMEYFYSDVLARGYYPNYAYRFFEDKGIEIVFGEQDEEDFKNTVDFVSFSYYYTRIIDAESSKEEDASYANPHLKANDWGWAIDPTGLRIALNEYYDRYQLPLMITENGMGFYEELNEENTIEDDYRIDFLRQHIEAMQEAIHDGVELVGYYPWGPIDLVSCSSSEMSKRYGFIYVDLDDYGKGSGKRYKKKSYDWYRQVVNSNGADLA</sequence>
<dbReference type="InterPro" id="IPR001360">
    <property type="entry name" value="Glyco_hydro_1"/>
</dbReference>
<name>A0A242KBG3_9ENTE</name>
<dbReference type="EMBL" id="CP147247">
    <property type="protein sequence ID" value="WYJ88539.1"/>
    <property type="molecule type" value="Genomic_DNA"/>
</dbReference>
<evidence type="ECO:0000256" key="1">
    <source>
        <dbReference type="ARBA" id="ARBA00010838"/>
    </source>
</evidence>
<dbReference type="PANTHER" id="PTHR10353">
    <property type="entry name" value="GLYCOSYL HYDROLASE"/>
    <property type="match status" value="1"/>
</dbReference>
<keyword evidence="7" id="KW-1185">Reference proteome</keyword>
<dbReference type="InterPro" id="IPR017853">
    <property type="entry name" value="GH"/>
</dbReference>
<dbReference type="Proteomes" id="UP000195141">
    <property type="component" value="Chromosome"/>
</dbReference>
<dbReference type="AlphaFoldDB" id="A0A242KBG3"/>
<dbReference type="PROSITE" id="PS00653">
    <property type="entry name" value="GLYCOSYL_HYDROL_F1_2"/>
    <property type="match status" value="1"/>
</dbReference>
<dbReference type="FunFam" id="3.20.20.80:FF:000004">
    <property type="entry name" value="Beta-glucosidase 6-phospho-beta-glucosidase"/>
    <property type="match status" value="1"/>
</dbReference>
<reference evidence="5" key="1">
    <citation type="submission" date="2017-05" db="EMBL/GenBank/DDBJ databases">
        <title>The Genome Sequence of Enterococcus sp. 9E7_DIV0242.</title>
        <authorList>
            <consortium name="The Broad Institute Genomics Platform"/>
            <consortium name="The Broad Institute Genomic Center for Infectious Diseases"/>
            <person name="Earl A."/>
            <person name="Manson A."/>
            <person name="Schwartman J."/>
            <person name="Gilmore M."/>
            <person name="Abouelleil A."/>
            <person name="Cao P."/>
            <person name="Chapman S."/>
            <person name="Cusick C."/>
            <person name="Shea T."/>
            <person name="Young S."/>
            <person name="Neafsey D."/>
            <person name="Nusbaum C."/>
            <person name="Birren B."/>
        </authorList>
    </citation>
    <scope>NUCLEOTIDE SEQUENCE [LARGE SCALE GENOMIC DNA]</scope>
    <source>
        <strain evidence="5">9E7_DIV0242</strain>
    </source>
</reference>
<dbReference type="GO" id="GO:0016052">
    <property type="term" value="P:carbohydrate catabolic process"/>
    <property type="evidence" value="ECO:0007669"/>
    <property type="project" value="TreeGrafter"/>
</dbReference>
<gene>
    <name evidence="6" type="ORF">A5888_000258</name>
    <name evidence="5" type="ORF">A5888_000306</name>
</gene>
<evidence type="ECO:0000256" key="4">
    <source>
        <dbReference type="RuleBase" id="RU003690"/>
    </source>
</evidence>
<protein>
    <submittedName>
        <fullName evidence="6">6-phospho-beta-glucosidase</fullName>
    </submittedName>
</protein>
<organism evidence="5">
    <name type="scientific">Candidatus Enterococcus clewellii</name>
    <dbReference type="NCBI Taxonomy" id="1834193"/>
    <lineage>
        <taxon>Bacteria</taxon>
        <taxon>Bacillati</taxon>
        <taxon>Bacillota</taxon>
        <taxon>Bacilli</taxon>
        <taxon>Lactobacillales</taxon>
        <taxon>Enterococcaceae</taxon>
        <taxon>Enterococcus</taxon>
    </lineage>
</organism>
<keyword evidence="2" id="KW-0378">Hydrolase</keyword>
<dbReference type="GO" id="GO:0008422">
    <property type="term" value="F:beta-glucosidase activity"/>
    <property type="evidence" value="ECO:0007669"/>
    <property type="project" value="TreeGrafter"/>
</dbReference>
<evidence type="ECO:0000313" key="6">
    <source>
        <dbReference type="EMBL" id="WYJ88539.1"/>
    </source>
</evidence>
<evidence type="ECO:0000313" key="7">
    <source>
        <dbReference type="Proteomes" id="UP000195141"/>
    </source>
</evidence>
<dbReference type="GO" id="GO:0005829">
    <property type="term" value="C:cytosol"/>
    <property type="evidence" value="ECO:0007669"/>
    <property type="project" value="TreeGrafter"/>
</dbReference>
<dbReference type="Gene3D" id="3.20.20.80">
    <property type="entry name" value="Glycosidases"/>
    <property type="match status" value="1"/>
</dbReference>